<dbReference type="Proteomes" id="UP001637618">
    <property type="component" value="Unassembled WGS sequence"/>
</dbReference>
<reference evidence="1" key="1">
    <citation type="submission" date="2022-11" db="EMBL/GenBank/DDBJ databases">
        <title>Draft genome sequences of strains of Pseudomonas imrae sp. nov.</title>
        <authorList>
            <person name="Salva Serra F."/>
            <person name="Nimje P."/>
            <person name="Moore E.R.B."/>
            <person name="Marathe N.P."/>
        </authorList>
    </citation>
    <scope>NUCLEOTIDE SEQUENCE</scope>
    <source>
        <strain evidence="1">15FMM2</strain>
    </source>
</reference>
<accession>A0ACC7PAK1</accession>
<comment type="caution">
    <text evidence="1">The sequence shown here is derived from an EMBL/GenBank/DDBJ whole genome shotgun (WGS) entry which is preliminary data.</text>
</comment>
<organism evidence="1 2">
    <name type="scientific">Pseudomonas imrae</name>
    <dbReference type="NCBI Taxonomy" id="2992837"/>
    <lineage>
        <taxon>Bacteria</taxon>
        <taxon>Pseudomonadati</taxon>
        <taxon>Pseudomonadota</taxon>
        <taxon>Gammaproteobacteria</taxon>
        <taxon>Pseudomonadales</taxon>
        <taxon>Pseudomonadaceae</taxon>
        <taxon>Pseudomonas</taxon>
    </lineage>
</organism>
<evidence type="ECO:0000313" key="2">
    <source>
        <dbReference type="Proteomes" id="UP001637618"/>
    </source>
</evidence>
<name>A0ACC7PAK1_9PSED</name>
<keyword evidence="2" id="KW-1185">Reference proteome</keyword>
<gene>
    <name evidence="1" type="ORF">OOJ96_00615</name>
</gene>
<sequence length="465" mass="49861">MHNQIASFRAALDTRPVSRYQWLILLLLALLLVTDGYDAQVLGYVVPALAADWGLEKSAFGPVFSANLLGLTLGSLAVTPLADRFGVRRILLACVLIYASLTVLMVFADSLNTLMAARFICGIGMGGAMPSAMALMSEYSPPRLRTLMVTLAACGFSFGGAAGGFVAAGFIDSFGWQAVFLAGGVTPLLLFPFLVWWLPESLPRLLRDAPPYVRLQKVTERMLPGWQAPLASEEQNRQEQGSKLTVVELFRHGYARPTLLLWSTFFVSLILLYFMISWLPSLLLESGLGLNEANLVTSMFLFAGTLGAIGMAWFADRLKSKVRLLSGILAAAAVCTILLGLNHDNPRYLVAFVFAAGFCIIGGQLTLNAFASNFYPAHVRATGTGWALGVGRFGSILGPLLGSMLLAMHVPVQQIFFFCAIPAVVAALLIIQVRAPKDALTAPGRDQAQPPTGGHGAVVLPKVGD</sequence>
<dbReference type="EMBL" id="JAPEQY010000001">
    <property type="protein sequence ID" value="MFO2475909.1"/>
    <property type="molecule type" value="Genomic_DNA"/>
</dbReference>
<proteinExistence type="predicted"/>
<protein>
    <submittedName>
        <fullName evidence="1">Aromatic acid/H+ symport family MFS transporter</fullName>
    </submittedName>
</protein>
<evidence type="ECO:0000313" key="1">
    <source>
        <dbReference type="EMBL" id="MFO2475909.1"/>
    </source>
</evidence>